<keyword evidence="3" id="KW-1185">Reference proteome</keyword>
<reference evidence="2 3" key="1">
    <citation type="submission" date="2019-10" db="EMBL/GenBank/DDBJ databases">
        <title>Alkaliphilus serpentinus sp. nov. and Alkaliphilus pronyensis sp. nov., two novel anaerobic alkaliphilic species isolated from the serpentinized-hosted hydrothermal field of the Prony Bay (New Caledonia).</title>
        <authorList>
            <person name="Postec A."/>
        </authorList>
    </citation>
    <scope>NUCLEOTIDE SEQUENCE [LARGE SCALE GENOMIC DNA]</scope>
    <source>
        <strain evidence="2 3">LacV</strain>
    </source>
</reference>
<protein>
    <submittedName>
        <fullName evidence="2">Stage II sporulation protein P</fullName>
    </submittedName>
</protein>
<keyword evidence="1" id="KW-0812">Transmembrane</keyword>
<organism evidence="2 3">
    <name type="scientific">Alkaliphilus pronyensis</name>
    <dbReference type="NCBI Taxonomy" id="1482732"/>
    <lineage>
        <taxon>Bacteria</taxon>
        <taxon>Bacillati</taxon>
        <taxon>Bacillota</taxon>
        <taxon>Clostridia</taxon>
        <taxon>Peptostreptococcales</taxon>
        <taxon>Natronincolaceae</taxon>
        <taxon>Alkaliphilus</taxon>
    </lineage>
</organism>
<gene>
    <name evidence="2" type="ORF">F8154_01240</name>
</gene>
<keyword evidence="1" id="KW-1133">Transmembrane helix</keyword>
<evidence type="ECO:0000313" key="2">
    <source>
        <dbReference type="EMBL" id="KAB3539086.1"/>
    </source>
</evidence>
<sequence>MIAYFTVASHIYQYILLMNRQVRLMLFKRLWFLNDFRNIVIVILILCILVASYDILFNNTAYASGNKPNQDTISSNDIGRIFYIAIEQVFPGSSDENNLELINLRGIYTSLYKNIFFIDFKNPITFIESQFPALALVSNKPQGLYLAEKNKAANNSENKITDRSEDEEASEAAITSINSTEDPDDIGELKGGIYLSESQQIVDSLMGNFQLNLAPSEMPEKITFEEDKPQILIYHTHGTESYKPASEGNYHSLRREYSVITIGEIIKKQLEDRGFEVIHDTTYHDYPSYNGSYGRSIATAKEILKEYPSIKVVLDVHRDGYDHIDTNPNRDRLIKNNQILINGETASKFQLVIGSETPNKVEVTKFAQLIKTVSDSIYPELSKPILVKPYGRFNQYLTNHYALLEVGSNANTIEEAKKSAVYLAEVLANTLDNLRE</sequence>
<dbReference type="InterPro" id="IPR010897">
    <property type="entry name" value="Spore_II_P"/>
</dbReference>
<dbReference type="AlphaFoldDB" id="A0A6I0FIL9"/>
<proteinExistence type="predicted"/>
<comment type="caution">
    <text evidence="2">The sequence shown here is derived from an EMBL/GenBank/DDBJ whole genome shotgun (WGS) entry which is preliminary data.</text>
</comment>
<dbReference type="OrthoDB" id="1633470at2"/>
<feature type="transmembrane region" description="Helical" evidence="1">
    <location>
        <begin position="36"/>
        <end position="57"/>
    </location>
</feature>
<dbReference type="Pfam" id="PF07454">
    <property type="entry name" value="SpoIIP"/>
    <property type="match status" value="1"/>
</dbReference>
<accession>A0A6I0FIL9</accession>
<evidence type="ECO:0000313" key="3">
    <source>
        <dbReference type="Proteomes" id="UP000432715"/>
    </source>
</evidence>
<dbReference type="NCBIfam" id="TIGR02867">
    <property type="entry name" value="spore_II_P"/>
    <property type="match status" value="1"/>
</dbReference>
<dbReference type="EMBL" id="WBZC01000003">
    <property type="protein sequence ID" value="KAB3539086.1"/>
    <property type="molecule type" value="Genomic_DNA"/>
</dbReference>
<evidence type="ECO:0000256" key="1">
    <source>
        <dbReference type="SAM" id="Phobius"/>
    </source>
</evidence>
<dbReference type="RefSeq" id="WP_151859765.1">
    <property type="nucleotide sequence ID" value="NZ_WBZC01000003.1"/>
</dbReference>
<keyword evidence="1" id="KW-0472">Membrane</keyword>
<name>A0A6I0FIL9_9FIRM</name>
<dbReference type="Proteomes" id="UP000432715">
    <property type="component" value="Unassembled WGS sequence"/>
</dbReference>